<proteinExistence type="predicted"/>
<evidence type="ECO:0000256" key="1">
    <source>
        <dbReference type="ARBA" id="ARBA00013258"/>
    </source>
</evidence>
<dbReference type="InterPro" id="IPR016036">
    <property type="entry name" value="Malonyl_transacylase_ACP-bd"/>
</dbReference>
<keyword evidence="2 6" id="KW-0808">Transferase</keyword>
<dbReference type="SMART" id="SM00827">
    <property type="entry name" value="PKS_AT"/>
    <property type="match status" value="1"/>
</dbReference>
<keyword evidence="7" id="KW-1185">Reference proteome</keyword>
<dbReference type="SUPFAM" id="SSF55048">
    <property type="entry name" value="Probable ACP-binding domain of malonyl-CoA ACP transacylase"/>
    <property type="match status" value="1"/>
</dbReference>
<evidence type="ECO:0000256" key="3">
    <source>
        <dbReference type="ARBA" id="ARBA00023315"/>
    </source>
</evidence>
<dbReference type="SUPFAM" id="SSF51412">
    <property type="entry name" value="Inosine monophosphate dehydrogenase (IMPDH)"/>
    <property type="match status" value="1"/>
</dbReference>
<dbReference type="PANTHER" id="PTHR42681">
    <property type="entry name" value="MALONYL-COA-ACYL CARRIER PROTEIN TRANSACYLASE, MITOCHONDRIAL"/>
    <property type="match status" value="1"/>
</dbReference>
<dbReference type="Pfam" id="PF03060">
    <property type="entry name" value="NMO"/>
    <property type="match status" value="1"/>
</dbReference>
<sequence>MKAVIFPGQGAQTCGMGHELFDAFPEQTEQASDLLGHSIRELCLEDPRRELNRTEFTQPALFVVGALAHRQWRERGGEDAAYYAGHSLGEYCALHAAGAFDFETGLRLVQRRGELMARADGGGMIAVTGLGRDQVTELLHEGRFCTLVVANDNSPEQCVVSGDAESIDELGDFLQARGVRWVRLRVSGGFHSSLMRSAQREFRRFLEGFDLGTPLVPVIANCTARPYPTGATAGMLTDQIVRPVRWTESVRHVLDEGITEFVELGGAVLTKLVEQTRATHRVSGLRGRDLGSEVFRKRHRLRYAYAAGGMYRGIASPELVARLGRAGMLGFLGTAGLAPEETERGIKEIQSALGDEHAYGVNFLADHDNPATEDAMVDVLLRHRVRLVEASAFIQVTPALVRYRALGLRRGPGGRPVCDHRVVAKVSRPDVAATFMAPPPDSVLDRLRANGELTAEQADLARRVPMSHDITVEADSGGHTDGGIATALLPTMLEVRRRAQEEYGYDEPICLGLAGGIGTPAAVAAAFVLGADYVVTGSVNQCTVEAATSDAVKDMLQDIDVHDTDYAPAGDMFELGSQVQVLRKGVFFPTRGNKLYSLYTHHDGIDDLPAKTRALLERTYFRKSLDEVWADVVRHLRATNRHELLERAERQPKQKMALIFRRYFGYSARIALEGRPDDKVNYQVHTGPALGSFNQWVRGTPQESWRHRHADEIGRMLLDGAASHLTAFWRGATQRPA</sequence>
<organism evidence="6 7">
    <name type="scientific">Lentzea tibetensis</name>
    <dbReference type="NCBI Taxonomy" id="2591470"/>
    <lineage>
        <taxon>Bacteria</taxon>
        <taxon>Bacillati</taxon>
        <taxon>Actinomycetota</taxon>
        <taxon>Actinomycetes</taxon>
        <taxon>Pseudonocardiales</taxon>
        <taxon>Pseudonocardiaceae</taxon>
        <taxon>Lentzea</taxon>
    </lineage>
</organism>
<protein>
    <recommendedName>
        <fullName evidence="1">[acyl-carrier-protein] S-malonyltransferase</fullName>
        <ecNumber evidence="1">2.3.1.39</ecNumber>
    </recommendedName>
</protein>
<dbReference type="Gene3D" id="3.30.70.250">
    <property type="entry name" value="Malonyl-CoA ACP transacylase, ACP-binding"/>
    <property type="match status" value="1"/>
</dbReference>
<dbReference type="AlphaFoldDB" id="A0A563EYP0"/>
<dbReference type="CDD" id="cd04742">
    <property type="entry name" value="NPD_FabD"/>
    <property type="match status" value="1"/>
</dbReference>
<dbReference type="InterPro" id="IPR014179">
    <property type="entry name" value="PfaD-like_TIM-barrel"/>
</dbReference>
<evidence type="ECO:0000256" key="2">
    <source>
        <dbReference type="ARBA" id="ARBA00022679"/>
    </source>
</evidence>
<evidence type="ECO:0000313" key="6">
    <source>
        <dbReference type="EMBL" id="TWP52254.1"/>
    </source>
</evidence>
<dbReference type="InterPro" id="IPR001227">
    <property type="entry name" value="Ac_transferase_dom_sf"/>
</dbReference>
<accession>A0A563EYP0</accession>
<dbReference type="InterPro" id="IPR004410">
    <property type="entry name" value="Malonyl_CoA-ACP_transAc_FabD"/>
</dbReference>
<comment type="catalytic activity">
    <reaction evidence="4">
        <text>holo-[ACP] + malonyl-CoA = malonyl-[ACP] + CoA</text>
        <dbReference type="Rhea" id="RHEA:41792"/>
        <dbReference type="Rhea" id="RHEA-COMP:9623"/>
        <dbReference type="Rhea" id="RHEA-COMP:9685"/>
        <dbReference type="ChEBI" id="CHEBI:57287"/>
        <dbReference type="ChEBI" id="CHEBI:57384"/>
        <dbReference type="ChEBI" id="CHEBI:64479"/>
        <dbReference type="ChEBI" id="CHEBI:78449"/>
        <dbReference type="EC" id="2.3.1.39"/>
    </reaction>
</comment>
<dbReference type="PANTHER" id="PTHR42681:SF1">
    <property type="entry name" value="MALONYL-COA-ACYL CARRIER PROTEIN TRANSACYLASE, MITOCHONDRIAL"/>
    <property type="match status" value="1"/>
</dbReference>
<dbReference type="Gene3D" id="3.20.20.70">
    <property type="entry name" value="Aldolase class I"/>
    <property type="match status" value="2"/>
</dbReference>
<dbReference type="RefSeq" id="WP_146351049.1">
    <property type="nucleotide sequence ID" value="NZ_VOBR01000006.1"/>
</dbReference>
<dbReference type="EC" id="2.3.1.39" evidence="1"/>
<dbReference type="GO" id="GO:0004314">
    <property type="term" value="F:[acyl-carrier-protein] S-malonyltransferase activity"/>
    <property type="evidence" value="ECO:0007669"/>
    <property type="project" value="UniProtKB-EC"/>
</dbReference>
<dbReference type="Pfam" id="PF00698">
    <property type="entry name" value="Acyl_transf_1"/>
    <property type="match status" value="1"/>
</dbReference>
<feature type="domain" description="Malonyl-CoA:ACP transacylase (MAT)" evidence="5">
    <location>
        <begin position="5"/>
        <end position="314"/>
    </location>
</feature>
<dbReference type="InterPro" id="IPR050858">
    <property type="entry name" value="Mal-CoA-ACP_Trans/PKS_FabD"/>
</dbReference>
<keyword evidence="3 6" id="KW-0012">Acyltransferase</keyword>
<dbReference type="Pfam" id="PF21607">
    <property type="entry name" value="FabD_helical_ins"/>
    <property type="match status" value="1"/>
</dbReference>
<gene>
    <name evidence="6" type="primary">fabD</name>
    <name evidence="6" type="ORF">FKR81_11860</name>
</gene>
<dbReference type="NCBIfam" id="TIGR02814">
    <property type="entry name" value="pfaD_fam"/>
    <property type="match status" value="1"/>
</dbReference>
<dbReference type="OrthoDB" id="3543921at2"/>
<name>A0A563EYP0_9PSEU</name>
<evidence type="ECO:0000313" key="7">
    <source>
        <dbReference type="Proteomes" id="UP000316639"/>
    </source>
</evidence>
<dbReference type="InterPro" id="IPR013785">
    <property type="entry name" value="Aldolase_TIM"/>
</dbReference>
<reference evidence="6 7" key="1">
    <citation type="submission" date="2019-07" db="EMBL/GenBank/DDBJ databases">
        <title>Lentzea xizangensis sp. nov., isolated from Qinghai-Tibetan Plateau Soils.</title>
        <authorList>
            <person name="Huang J."/>
        </authorList>
    </citation>
    <scope>NUCLEOTIDE SEQUENCE [LARGE SCALE GENOMIC DNA]</scope>
    <source>
        <strain evidence="6 7">FXJ1.1311</strain>
    </source>
</reference>
<dbReference type="InterPro" id="IPR016035">
    <property type="entry name" value="Acyl_Trfase/lysoPLipase"/>
</dbReference>
<evidence type="ECO:0000256" key="4">
    <source>
        <dbReference type="ARBA" id="ARBA00048462"/>
    </source>
</evidence>
<dbReference type="Gene3D" id="3.40.366.10">
    <property type="entry name" value="Malonyl-Coenzyme A Acyl Carrier Protein, domain 2"/>
    <property type="match status" value="1"/>
</dbReference>
<evidence type="ECO:0000259" key="5">
    <source>
        <dbReference type="SMART" id="SM00827"/>
    </source>
</evidence>
<dbReference type="NCBIfam" id="TIGR00128">
    <property type="entry name" value="fabD"/>
    <property type="match status" value="1"/>
</dbReference>
<dbReference type="GO" id="GO:0005829">
    <property type="term" value="C:cytosol"/>
    <property type="evidence" value="ECO:0007669"/>
    <property type="project" value="TreeGrafter"/>
</dbReference>
<dbReference type="InterPro" id="IPR049489">
    <property type="entry name" value="FabD-like_helical_ins"/>
</dbReference>
<dbReference type="GO" id="GO:0006633">
    <property type="term" value="P:fatty acid biosynthetic process"/>
    <property type="evidence" value="ECO:0007669"/>
    <property type="project" value="TreeGrafter"/>
</dbReference>
<dbReference type="EMBL" id="VOBR01000006">
    <property type="protein sequence ID" value="TWP52254.1"/>
    <property type="molecule type" value="Genomic_DNA"/>
</dbReference>
<dbReference type="Proteomes" id="UP000316639">
    <property type="component" value="Unassembled WGS sequence"/>
</dbReference>
<dbReference type="SUPFAM" id="SSF52151">
    <property type="entry name" value="FabD/lysophospholipase-like"/>
    <property type="match status" value="1"/>
</dbReference>
<comment type="caution">
    <text evidence="6">The sequence shown here is derived from an EMBL/GenBank/DDBJ whole genome shotgun (WGS) entry which is preliminary data.</text>
</comment>
<dbReference type="InterPro" id="IPR014043">
    <property type="entry name" value="Acyl_transferase_dom"/>
</dbReference>